<dbReference type="Gene3D" id="3.40.1480.10">
    <property type="entry name" value="MOFRL domain"/>
    <property type="match status" value="1"/>
</dbReference>
<dbReference type="InterPro" id="IPR007835">
    <property type="entry name" value="MOFRL"/>
</dbReference>
<reference evidence="3" key="1">
    <citation type="journal article" date="2015" name="Nature">
        <title>Complex archaea that bridge the gap between prokaryotes and eukaryotes.</title>
        <authorList>
            <person name="Spang A."/>
            <person name="Saw J.H."/>
            <person name="Jorgensen S.L."/>
            <person name="Zaremba-Niedzwiedzka K."/>
            <person name="Martijn J."/>
            <person name="Lind A.E."/>
            <person name="van Eijk R."/>
            <person name="Schleper C."/>
            <person name="Guy L."/>
            <person name="Ettema T.J."/>
        </authorList>
    </citation>
    <scope>NUCLEOTIDE SEQUENCE</scope>
</reference>
<dbReference type="GO" id="GO:0008887">
    <property type="term" value="F:glycerate kinase activity"/>
    <property type="evidence" value="ECO:0007669"/>
    <property type="project" value="InterPro"/>
</dbReference>
<accession>A0A0F9F198</accession>
<dbReference type="InterPro" id="IPR039760">
    <property type="entry name" value="MOFRL_protein"/>
</dbReference>
<feature type="domain" description="MOFRL" evidence="1">
    <location>
        <begin position="319"/>
        <end position="425"/>
    </location>
</feature>
<dbReference type="GO" id="GO:0005737">
    <property type="term" value="C:cytoplasm"/>
    <property type="evidence" value="ECO:0007669"/>
    <property type="project" value="TreeGrafter"/>
</dbReference>
<dbReference type="InterPro" id="IPR037035">
    <property type="entry name" value="GK-like_C_sf"/>
</dbReference>
<dbReference type="AlphaFoldDB" id="A0A0F9F198"/>
<protein>
    <recommendedName>
        <fullName evidence="4">MOFRL domain-containing protein</fullName>
    </recommendedName>
</protein>
<dbReference type="SUPFAM" id="SSF82544">
    <property type="entry name" value="GckA/TtuD-like"/>
    <property type="match status" value="1"/>
</dbReference>
<dbReference type="InterPro" id="IPR025286">
    <property type="entry name" value="MOFRL_assoc_dom"/>
</dbReference>
<proteinExistence type="predicted"/>
<dbReference type="PANTHER" id="PTHR12227">
    <property type="entry name" value="GLYCERATE KINASE"/>
    <property type="match status" value="1"/>
</dbReference>
<gene>
    <name evidence="3" type="ORF">LCGC14_2007400</name>
</gene>
<evidence type="ECO:0000313" key="3">
    <source>
        <dbReference type="EMBL" id="KKL80173.1"/>
    </source>
</evidence>
<feature type="domain" description="MOFRL-associated" evidence="2">
    <location>
        <begin position="20"/>
        <end position="239"/>
    </location>
</feature>
<evidence type="ECO:0000259" key="2">
    <source>
        <dbReference type="Pfam" id="PF13660"/>
    </source>
</evidence>
<name>A0A0F9F198_9ZZZZ</name>
<dbReference type="PANTHER" id="PTHR12227:SF0">
    <property type="entry name" value="GLYCERATE KINASE"/>
    <property type="match status" value="1"/>
</dbReference>
<dbReference type="Pfam" id="PF05161">
    <property type="entry name" value="MOFRL"/>
    <property type="match status" value="1"/>
</dbReference>
<dbReference type="Gene3D" id="3.40.50.10180">
    <property type="entry name" value="Glycerate kinase, MOFRL-like N-terminal domain"/>
    <property type="match status" value="1"/>
</dbReference>
<dbReference type="EMBL" id="LAZR01022934">
    <property type="protein sequence ID" value="KKL80173.1"/>
    <property type="molecule type" value="Genomic_DNA"/>
</dbReference>
<comment type="caution">
    <text evidence="3">The sequence shown here is derived from an EMBL/GenBank/DDBJ whole genome shotgun (WGS) entry which is preliminary data.</text>
</comment>
<dbReference type="Pfam" id="PF13660">
    <property type="entry name" value="DUF4147"/>
    <property type="match status" value="1"/>
</dbReference>
<organism evidence="3">
    <name type="scientific">marine sediment metagenome</name>
    <dbReference type="NCBI Taxonomy" id="412755"/>
    <lineage>
        <taxon>unclassified sequences</taxon>
        <taxon>metagenomes</taxon>
        <taxon>ecological metagenomes</taxon>
    </lineage>
</organism>
<sequence length="432" mass="44002">MTQVTDKHDTPAPLDERALLTDLFHAAVAAADPLDALRGRLPEPPKGRTVVIGAGKGAAQLAAAFETLWTAPYSGVVVTRYGYGAPCKAIRVMEAAHPVPDAAGTDASAALIDAVSGLGPDDLVIALICGGGSALLPAPAAGLTLDDEIALNQALLASGAPITAMNAIRKQVSGLKGGRLAARAAPARVVSLVVSDIPGDDPAQVASGPTVPDRVTRADALALIAEHRIDLPPRITDFLLTAPDDAPHPDDEVFARNEVTVVASAARSLEAAAALAESRGLSAAILSDSIEGEAREAARMHGAIAREVRTRSRPFVAPVVLLSGGETTVTLRNKGGKGGRNTEFLLSLALELAGQGGITALAADTDGIDGSEDNAGAFVDGTTTSRLRAKGGDAAASLAANDAWSAFDLLGDLFQTGPTGTNVNDFRAILIR</sequence>
<evidence type="ECO:0000259" key="1">
    <source>
        <dbReference type="Pfam" id="PF05161"/>
    </source>
</evidence>
<evidence type="ECO:0008006" key="4">
    <source>
        <dbReference type="Google" id="ProtNLM"/>
    </source>
</evidence>
<dbReference type="InterPro" id="IPR038614">
    <property type="entry name" value="GK_N_sf"/>
</dbReference>